<proteinExistence type="predicted"/>
<feature type="chain" id="PRO_5032844489" evidence="2">
    <location>
        <begin position="18"/>
        <end position="450"/>
    </location>
</feature>
<feature type="compositionally biased region" description="Low complexity" evidence="1">
    <location>
        <begin position="375"/>
        <end position="394"/>
    </location>
</feature>
<feature type="region of interest" description="Disordered" evidence="1">
    <location>
        <begin position="375"/>
        <end position="403"/>
    </location>
</feature>
<dbReference type="PANTHER" id="PTHR37398:SF3">
    <property type="entry name" value="GLYCOSIDE HYDROLASE FAMILY 5 DOMAIN-CONTAINING PROTEIN"/>
    <property type="match status" value="1"/>
</dbReference>
<name>A0A806KNG9_9BACT</name>
<sequence>MKQFFLSLAVLSAFAFAQSPPAQTTQDYASGNRLIINGKPLFISGMNIAWHNFARDVGDAAINGTTFTNNYLKPIKEAGGNAVRWWLHTDAQVDPKMNMSTGAVTGIGTNTINNMRTVLDSAYKYGIVVSMCLFSFDLLQNDNNKSQDEMDRNYKFLTVPENLDSYITNALRPILEAIGSHPAIMAWEVFNEPEGMSTEHGWATQKIAHSNIMRFTSKIAGEVHRKTTKMATTGIHEYSSGELSRYTEAKLKAAGPDDDGYLDFYMVHHYPEYWGASGSPFKHPASYWGMDRPILIGEFPARSWGNGTGYTAGKANETAMTITAAFEYAYDNGYCGAMSWSMTEGNSAKFGNLSTTAPALTNLYNKHRNDIDISLASPASSSSTGSSSGSSSSSEGNTPILASDQMLIASSQKTYYNLKGEPLGAQKPTKPGVYIVKNTKTRQTKKEVVK</sequence>
<dbReference type="EMBL" id="JQ844182">
    <property type="protein sequence ID" value="AGS52098.1"/>
    <property type="molecule type" value="Genomic_DNA"/>
</dbReference>
<organism evidence="3">
    <name type="scientific">uncultured bacterium contig00029</name>
    <dbReference type="NCBI Taxonomy" id="1181518"/>
    <lineage>
        <taxon>Bacteria</taxon>
        <taxon>environmental samples</taxon>
    </lineage>
</organism>
<reference evidence="3" key="1">
    <citation type="submission" date="2012-03" db="EMBL/GenBank/DDBJ databases">
        <title>Functional metagenomics reveals considerable lignocellulase gene clusters in the gut microbiome of a wood-feeding higher termite.</title>
        <authorList>
            <person name="Liu N."/>
        </authorList>
    </citation>
    <scope>NUCLEOTIDE SEQUENCE</scope>
</reference>
<evidence type="ECO:0000256" key="1">
    <source>
        <dbReference type="SAM" id="MobiDB-lite"/>
    </source>
</evidence>
<dbReference type="Gene3D" id="3.20.20.80">
    <property type="entry name" value="Glycosidases"/>
    <property type="match status" value="1"/>
</dbReference>
<keyword evidence="2" id="KW-0732">Signal</keyword>
<dbReference type="InterPro" id="IPR017853">
    <property type="entry name" value="GH"/>
</dbReference>
<dbReference type="PANTHER" id="PTHR37398">
    <property type="entry name" value="ENDO-BETA-1,4-MANNANASE"/>
    <property type="match status" value="1"/>
</dbReference>
<dbReference type="SUPFAM" id="SSF51445">
    <property type="entry name" value="(Trans)glycosidases"/>
    <property type="match status" value="1"/>
</dbReference>
<evidence type="ECO:0000256" key="2">
    <source>
        <dbReference type="SAM" id="SignalP"/>
    </source>
</evidence>
<accession>A0A806KNG9</accession>
<feature type="region of interest" description="Disordered" evidence="1">
    <location>
        <begin position="419"/>
        <end position="450"/>
    </location>
</feature>
<feature type="signal peptide" evidence="2">
    <location>
        <begin position="1"/>
        <end position="17"/>
    </location>
</feature>
<evidence type="ECO:0000313" key="3">
    <source>
        <dbReference type="EMBL" id="AGS52098.1"/>
    </source>
</evidence>
<protein>
    <submittedName>
        <fullName evidence="3">Mannan endo-1,4-beta-mannosidase</fullName>
    </submittedName>
</protein>
<dbReference type="AlphaFoldDB" id="A0A806KNG9"/>